<evidence type="ECO:0000313" key="7">
    <source>
        <dbReference type="Proteomes" id="UP000267027"/>
    </source>
</evidence>
<dbReference type="STRING" id="334426.A0A0R3PEU4"/>
<keyword evidence="3" id="KW-0339">Growth factor</keyword>
<keyword evidence="2" id="KW-0964">Secreted</keyword>
<sequence length="264" mass="29851">MIVLSLLVYAALRTPSSVAAPVADARELSEKAMLVGKLNLPHSQSLKWKYVGAVSGGEKVGETLHTITPNGICVIMDKIEISDCFTYSIHPQTPALSAKFTMRLKQAMKPVNLTVTLYETSRWRTKLTTLGRADVDSREMDGVRSLRVEILRNAKGWFNAIWNAEAPVLRMLKVEVLTNNRPASYFDFFSEPPELDFSYVEDDRVRVKCDPRVECCLVPHYVNFTEIGWNKFIMYPVGFYANYCIGPSHVTCSHENPEVEVILR</sequence>
<evidence type="ECO:0000256" key="2">
    <source>
        <dbReference type="ARBA" id="ARBA00022525"/>
    </source>
</evidence>
<name>A0A0R3PEU4_ANGCS</name>
<evidence type="ECO:0000256" key="3">
    <source>
        <dbReference type="RuleBase" id="RU000354"/>
    </source>
</evidence>
<dbReference type="Gene3D" id="2.10.90.10">
    <property type="entry name" value="Cystine-knot cytokines"/>
    <property type="match status" value="1"/>
</dbReference>
<reference evidence="8" key="1">
    <citation type="submission" date="2017-02" db="UniProtKB">
        <authorList>
            <consortium name="WormBaseParasite"/>
        </authorList>
    </citation>
    <scope>IDENTIFICATION</scope>
</reference>
<keyword evidence="7" id="KW-1185">Reference proteome</keyword>
<evidence type="ECO:0000313" key="6">
    <source>
        <dbReference type="EMBL" id="VDM54214.1"/>
    </source>
</evidence>
<dbReference type="WBParaSite" id="ACOC_0000262801-mRNA-1">
    <property type="protein sequence ID" value="ACOC_0000262801-mRNA-1"/>
    <property type="gene ID" value="ACOC_0000262801"/>
</dbReference>
<dbReference type="EMBL" id="UYYA01000565">
    <property type="protein sequence ID" value="VDM54214.1"/>
    <property type="molecule type" value="Genomic_DNA"/>
</dbReference>
<evidence type="ECO:0000313" key="8">
    <source>
        <dbReference type="WBParaSite" id="ACOC_0000262801-mRNA-1"/>
    </source>
</evidence>
<evidence type="ECO:0000259" key="5">
    <source>
        <dbReference type="PROSITE" id="PS51362"/>
    </source>
</evidence>
<proteinExistence type="inferred from homology"/>
<dbReference type="SUPFAM" id="SSF57501">
    <property type="entry name" value="Cystine-knot cytokines"/>
    <property type="match status" value="1"/>
</dbReference>
<reference evidence="6 7" key="2">
    <citation type="submission" date="2018-11" db="EMBL/GenBank/DDBJ databases">
        <authorList>
            <consortium name="Pathogen Informatics"/>
        </authorList>
    </citation>
    <scope>NUCLEOTIDE SEQUENCE [LARGE SCALE GENOMIC DNA]</scope>
    <source>
        <strain evidence="6 7">Costa Rica</strain>
    </source>
</reference>
<dbReference type="Proteomes" id="UP000267027">
    <property type="component" value="Unassembled WGS sequence"/>
</dbReference>
<feature type="domain" description="TGF-beta family profile" evidence="5">
    <location>
        <begin position="206"/>
        <end position="264"/>
    </location>
</feature>
<dbReference type="InterPro" id="IPR001839">
    <property type="entry name" value="TGF-b_C"/>
</dbReference>
<gene>
    <name evidence="6" type="ORF">ACOC_LOCUS2629</name>
</gene>
<dbReference type="GO" id="GO:0005576">
    <property type="term" value="C:extracellular region"/>
    <property type="evidence" value="ECO:0007669"/>
    <property type="project" value="UniProtKB-SubCell"/>
</dbReference>
<dbReference type="AlphaFoldDB" id="A0A0R3PEU4"/>
<organism evidence="8">
    <name type="scientific">Angiostrongylus costaricensis</name>
    <name type="common">Nematode worm</name>
    <dbReference type="NCBI Taxonomy" id="334426"/>
    <lineage>
        <taxon>Eukaryota</taxon>
        <taxon>Metazoa</taxon>
        <taxon>Ecdysozoa</taxon>
        <taxon>Nematoda</taxon>
        <taxon>Chromadorea</taxon>
        <taxon>Rhabditida</taxon>
        <taxon>Rhabditina</taxon>
        <taxon>Rhabditomorpha</taxon>
        <taxon>Strongyloidea</taxon>
        <taxon>Metastrongylidae</taxon>
        <taxon>Angiostrongylus</taxon>
    </lineage>
</organism>
<evidence type="ECO:0000256" key="4">
    <source>
        <dbReference type="SAM" id="SignalP"/>
    </source>
</evidence>
<feature type="chain" id="PRO_5043130068" evidence="4">
    <location>
        <begin position="20"/>
        <end position="264"/>
    </location>
</feature>
<dbReference type="InterPro" id="IPR029034">
    <property type="entry name" value="Cystine-knot_cytokine"/>
</dbReference>
<dbReference type="PROSITE" id="PS51362">
    <property type="entry name" value="TGF_BETA_2"/>
    <property type="match status" value="1"/>
</dbReference>
<comment type="subcellular location">
    <subcellularLocation>
        <location evidence="1">Secreted</location>
    </subcellularLocation>
</comment>
<protein>
    <submittedName>
        <fullName evidence="8">TGF_BETA_2 domain-containing protein</fullName>
    </submittedName>
</protein>
<comment type="similarity">
    <text evidence="3">Belongs to the TGF-beta family.</text>
</comment>
<dbReference type="OMA" id="TEIGWND"/>
<dbReference type="OrthoDB" id="6516235at2759"/>
<dbReference type="Pfam" id="PF00019">
    <property type="entry name" value="TGF_beta"/>
    <property type="match status" value="1"/>
</dbReference>
<feature type="signal peptide" evidence="4">
    <location>
        <begin position="1"/>
        <end position="19"/>
    </location>
</feature>
<accession>A0A0R3PEU4</accession>
<dbReference type="GO" id="GO:0008083">
    <property type="term" value="F:growth factor activity"/>
    <property type="evidence" value="ECO:0007669"/>
    <property type="project" value="UniProtKB-KW"/>
</dbReference>
<evidence type="ECO:0000256" key="1">
    <source>
        <dbReference type="ARBA" id="ARBA00004613"/>
    </source>
</evidence>
<keyword evidence="4" id="KW-0732">Signal</keyword>